<protein>
    <submittedName>
        <fullName evidence="1">Uncharacterized protein</fullName>
    </submittedName>
</protein>
<evidence type="ECO:0000313" key="2">
    <source>
        <dbReference type="Proteomes" id="UP000410492"/>
    </source>
</evidence>
<evidence type="ECO:0000313" key="1">
    <source>
        <dbReference type="EMBL" id="VEN45968.1"/>
    </source>
</evidence>
<dbReference type="Proteomes" id="UP000410492">
    <property type="component" value="Unassembled WGS sequence"/>
</dbReference>
<organism evidence="1 2">
    <name type="scientific">Callosobruchus maculatus</name>
    <name type="common">Southern cowpea weevil</name>
    <name type="synonym">Pulse bruchid</name>
    <dbReference type="NCBI Taxonomy" id="64391"/>
    <lineage>
        <taxon>Eukaryota</taxon>
        <taxon>Metazoa</taxon>
        <taxon>Ecdysozoa</taxon>
        <taxon>Arthropoda</taxon>
        <taxon>Hexapoda</taxon>
        <taxon>Insecta</taxon>
        <taxon>Pterygota</taxon>
        <taxon>Neoptera</taxon>
        <taxon>Endopterygota</taxon>
        <taxon>Coleoptera</taxon>
        <taxon>Polyphaga</taxon>
        <taxon>Cucujiformia</taxon>
        <taxon>Chrysomeloidea</taxon>
        <taxon>Chrysomelidae</taxon>
        <taxon>Bruchinae</taxon>
        <taxon>Bruchini</taxon>
        <taxon>Callosobruchus</taxon>
    </lineage>
</organism>
<keyword evidence="2" id="KW-1185">Reference proteome</keyword>
<dbReference type="AlphaFoldDB" id="A0A653CDM8"/>
<gene>
    <name evidence="1" type="ORF">CALMAC_LOCUS8223</name>
</gene>
<sequence length="31" mass="3481">DKPDTVYFGRTRNQKAYLCPALSGRLARLAV</sequence>
<feature type="non-terminal residue" evidence="1">
    <location>
        <position position="1"/>
    </location>
</feature>
<dbReference type="EMBL" id="CAACVG010007536">
    <property type="protein sequence ID" value="VEN45968.1"/>
    <property type="molecule type" value="Genomic_DNA"/>
</dbReference>
<reference evidence="1 2" key="1">
    <citation type="submission" date="2019-01" db="EMBL/GenBank/DDBJ databases">
        <authorList>
            <person name="Sayadi A."/>
        </authorList>
    </citation>
    <scope>NUCLEOTIDE SEQUENCE [LARGE SCALE GENOMIC DNA]</scope>
</reference>
<proteinExistence type="predicted"/>
<accession>A0A653CDM8</accession>
<name>A0A653CDM8_CALMS</name>